<organism evidence="1 2">
    <name type="scientific">Brachionus calyciflorus</name>
    <dbReference type="NCBI Taxonomy" id="104777"/>
    <lineage>
        <taxon>Eukaryota</taxon>
        <taxon>Metazoa</taxon>
        <taxon>Spiralia</taxon>
        <taxon>Gnathifera</taxon>
        <taxon>Rotifera</taxon>
        <taxon>Eurotatoria</taxon>
        <taxon>Monogononta</taxon>
        <taxon>Pseudotrocha</taxon>
        <taxon>Ploima</taxon>
        <taxon>Brachionidae</taxon>
        <taxon>Brachionus</taxon>
    </lineage>
</organism>
<keyword evidence="2" id="KW-1185">Reference proteome</keyword>
<reference evidence="1" key="1">
    <citation type="submission" date="2021-02" db="EMBL/GenBank/DDBJ databases">
        <authorList>
            <person name="Nowell W R."/>
        </authorList>
    </citation>
    <scope>NUCLEOTIDE SEQUENCE</scope>
    <source>
        <strain evidence="1">Ploen Becks lab</strain>
    </source>
</reference>
<protein>
    <submittedName>
        <fullName evidence="1">Uncharacterized protein</fullName>
    </submittedName>
</protein>
<dbReference type="OrthoDB" id="7699631at2759"/>
<sequence>MEIGSDRFPRFNCAAHNLNLAVRRAVTSSAHFNDLVNKCSNYIKNVRKSKHLYGEFRDMTCTLSRQNFTTWNSTYRMLFSLLKANKAGLFEKDNLCPVEIKDLEIYFQILKPVFPNGNLDGMVCTESYHDEFRKILMKHIISKLNSKIYLVASVLNVITHKKWKDRSFGKAYFENGLKSIRDVVFMFKKVVHEENISESLNAMSLDDDVFRKQNNDNETDGLKGLDYITRSSLSSQADSNEFSK</sequence>
<dbReference type="AlphaFoldDB" id="A0A814EIK1"/>
<gene>
    <name evidence="1" type="ORF">OXX778_LOCUS15003</name>
</gene>
<evidence type="ECO:0000313" key="2">
    <source>
        <dbReference type="Proteomes" id="UP000663879"/>
    </source>
</evidence>
<name>A0A814EIK1_9BILA</name>
<proteinExistence type="predicted"/>
<accession>A0A814EIK1</accession>
<dbReference type="EMBL" id="CAJNOC010003209">
    <property type="protein sequence ID" value="CAF0972763.1"/>
    <property type="molecule type" value="Genomic_DNA"/>
</dbReference>
<evidence type="ECO:0000313" key="1">
    <source>
        <dbReference type="EMBL" id="CAF0972763.1"/>
    </source>
</evidence>
<dbReference type="Proteomes" id="UP000663879">
    <property type="component" value="Unassembled WGS sequence"/>
</dbReference>
<comment type="caution">
    <text evidence="1">The sequence shown here is derived from an EMBL/GenBank/DDBJ whole genome shotgun (WGS) entry which is preliminary data.</text>
</comment>